<dbReference type="GO" id="GO:0016020">
    <property type="term" value="C:membrane"/>
    <property type="evidence" value="ECO:0007669"/>
    <property type="project" value="InterPro"/>
</dbReference>
<dbReference type="InterPro" id="IPR023614">
    <property type="entry name" value="Porin_dom_sf"/>
</dbReference>
<dbReference type="EMBL" id="MJIL01000090">
    <property type="protein sequence ID" value="OLQ72892.1"/>
    <property type="molecule type" value="Genomic_DNA"/>
</dbReference>
<gene>
    <name evidence="4" type="ORF">BIT28_06830</name>
</gene>
<evidence type="ECO:0000256" key="2">
    <source>
        <dbReference type="ARBA" id="ARBA00022448"/>
    </source>
</evidence>
<evidence type="ECO:0000313" key="5">
    <source>
        <dbReference type="Proteomes" id="UP000186905"/>
    </source>
</evidence>
<comment type="caution">
    <text evidence="4">The sequence shown here is derived from an EMBL/GenBank/DDBJ whole genome shotgun (WGS) entry which is preliminary data.</text>
</comment>
<keyword evidence="2" id="KW-0813">Transport</keyword>
<evidence type="ECO:0000256" key="1">
    <source>
        <dbReference type="ARBA" id="ARBA00009075"/>
    </source>
</evidence>
<keyword evidence="5" id="KW-1185">Reference proteome</keyword>
<organism evidence="4 5">
    <name type="scientific">Photobacterium proteolyticum</name>
    <dbReference type="NCBI Taxonomy" id="1903952"/>
    <lineage>
        <taxon>Bacteria</taxon>
        <taxon>Pseudomonadati</taxon>
        <taxon>Pseudomonadota</taxon>
        <taxon>Gammaproteobacteria</taxon>
        <taxon>Vibrionales</taxon>
        <taxon>Vibrionaceae</taxon>
        <taxon>Photobacterium</taxon>
    </lineage>
</organism>
<dbReference type="Pfam" id="PF03573">
    <property type="entry name" value="OprD"/>
    <property type="match status" value="1"/>
</dbReference>
<proteinExistence type="inferred from homology"/>
<dbReference type="PANTHER" id="PTHR34596:SF2">
    <property type="entry name" value="CHITOPORIN"/>
    <property type="match status" value="1"/>
</dbReference>
<evidence type="ECO:0000256" key="3">
    <source>
        <dbReference type="ARBA" id="ARBA00022729"/>
    </source>
</evidence>
<protein>
    <recommendedName>
        <fullName evidence="6">Porin</fullName>
    </recommendedName>
</protein>
<comment type="similarity">
    <text evidence="1">Belongs to the outer membrane porin (Opr) (TC 1.B.25) family.</text>
</comment>
<sequence>MWIGDGFYTAGLISTADENDALLSSYRGFMVRQKYQDYRIRGAFVTGFMAGNGSDMGNLEGKTDYYDIEPSITYDYLYTADVKRTIGDDAGFQIAYGEAKDYLRRYMTNAWVRVPVGTQTNIYAFGQYYYNHSAGHLWDIDREAGMVSFDQYASNIGYILALEHDAWKVQYGYMKTHAPLENESKLGSFSYGFGNAKGYMKTTVGGGYAGFRRDGQEAMSVAAIYDFRNFDMPGLDIRYIYNWSDSIAKSKLTGGLDYGKEYEHVIKVNYEPKSGMFEDWYVNYKHVFYRPDATVASLSQDDPQNKADKTTIKLIVGYNFTL</sequence>
<dbReference type="InterPro" id="IPR005318">
    <property type="entry name" value="OM_porin_bac"/>
</dbReference>
<dbReference type="AlphaFoldDB" id="A0A1Q9GES7"/>
<evidence type="ECO:0000313" key="4">
    <source>
        <dbReference type="EMBL" id="OLQ72892.1"/>
    </source>
</evidence>
<keyword evidence="3" id="KW-0732">Signal</keyword>
<reference evidence="4 5" key="1">
    <citation type="submission" date="2016-09" db="EMBL/GenBank/DDBJ databases">
        <title>Photobacterium proteolyticum sp. nov. a protease producing bacterium isolated from ocean sediments of Laizhou Bay.</title>
        <authorList>
            <person name="Li Y."/>
        </authorList>
    </citation>
    <scope>NUCLEOTIDE SEQUENCE [LARGE SCALE GENOMIC DNA]</scope>
    <source>
        <strain evidence="4 5">13-12</strain>
    </source>
</reference>
<name>A0A1Q9GES7_9GAMM</name>
<dbReference type="PANTHER" id="PTHR34596">
    <property type="entry name" value="CHITOPORIN"/>
    <property type="match status" value="1"/>
</dbReference>
<dbReference type="GO" id="GO:0015288">
    <property type="term" value="F:porin activity"/>
    <property type="evidence" value="ECO:0007669"/>
    <property type="project" value="TreeGrafter"/>
</dbReference>
<dbReference type="Gene3D" id="2.40.160.10">
    <property type="entry name" value="Porin"/>
    <property type="match status" value="1"/>
</dbReference>
<accession>A0A1Q9GES7</accession>
<evidence type="ECO:0008006" key="6">
    <source>
        <dbReference type="Google" id="ProtNLM"/>
    </source>
</evidence>
<dbReference type="Proteomes" id="UP000186905">
    <property type="component" value="Unassembled WGS sequence"/>
</dbReference>